<name>A0AAN9HU78_CROPI</name>
<dbReference type="PANTHER" id="PTHR33493:SF29">
    <property type="entry name" value="LATE EMBRYOGENESIS ABUNDANT PROTEIN"/>
    <property type="match status" value="1"/>
</dbReference>
<reference evidence="3 4" key="1">
    <citation type="submission" date="2024-01" db="EMBL/GenBank/DDBJ databases">
        <title>The genomes of 5 underutilized Papilionoideae crops provide insights into root nodulation and disease resistanc.</title>
        <authorList>
            <person name="Yuan L."/>
        </authorList>
    </citation>
    <scope>NUCLEOTIDE SEQUENCE [LARGE SCALE GENOMIC DNA]</scope>
    <source>
        <strain evidence="3">ZHUSHIDOU_FW_LH</strain>
        <tissue evidence="3">Leaf</tissue>
    </source>
</reference>
<dbReference type="Pfam" id="PF03760">
    <property type="entry name" value="LEA_1"/>
    <property type="match status" value="1"/>
</dbReference>
<comment type="caution">
    <text evidence="3">The sequence shown here is derived from an EMBL/GenBank/DDBJ whole genome shotgun (WGS) entry which is preliminary data.</text>
</comment>
<comment type="similarity">
    <text evidence="1">Belongs to the LEA type 1 family.</text>
</comment>
<dbReference type="EMBL" id="JAYWIO010000006">
    <property type="protein sequence ID" value="KAK7256358.1"/>
    <property type="molecule type" value="Genomic_DNA"/>
</dbReference>
<dbReference type="PANTHER" id="PTHR33493">
    <property type="entry name" value="LATE EMBRYOGENESIS ABUNDANT PROTEIN 6-RELATED"/>
    <property type="match status" value="1"/>
</dbReference>
<organism evidence="3 4">
    <name type="scientific">Crotalaria pallida</name>
    <name type="common">Smooth rattlebox</name>
    <name type="synonym">Crotalaria striata</name>
    <dbReference type="NCBI Taxonomy" id="3830"/>
    <lineage>
        <taxon>Eukaryota</taxon>
        <taxon>Viridiplantae</taxon>
        <taxon>Streptophyta</taxon>
        <taxon>Embryophyta</taxon>
        <taxon>Tracheophyta</taxon>
        <taxon>Spermatophyta</taxon>
        <taxon>Magnoliopsida</taxon>
        <taxon>eudicotyledons</taxon>
        <taxon>Gunneridae</taxon>
        <taxon>Pentapetalae</taxon>
        <taxon>rosids</taxon>
        <taxon>fabids</taxon>
        <taxon>Fabales</taxon>
        <taxon>Fabaceae</taxon>
        <taxon>Papilionoideae</taxon>
        <taxon>50 kb inversion clade</taxon>
        <taxon>genistoids sensu lato</taxon>
        <taxon>core genistoids</taxon>
        <taxon>Crotalarieae</taxon>
        <taxon>Crotalaria</taxon>
    </lineage>
</organism>
<evidence type="ECO:0000256" key="1">
    <source>
        <dbReference type="ARBA" id="ARBA00010975"/>
    </source>
</evidence>
<sequence>MQTVKDKLQDMSALRKAKAEAKAEEKAEKDIAKARMDIAHEVRRAKEAEAAMELHVAKAGERAEKEIAKHSSTSPNAGGGGGTNLMNPGTFEAANDPISGNNIHGSNIHGTNLHGSNMRGTNIYDTNVEGVPHDLQARK</sequence>
<keyword evidence="4" id="KW-1185">Reference proteome</keyword>
<accession>A0AAN9HU78</accession>
<proteinExistence type="inferred from homology"/>
<feature type="compositionally biased region" description="Basic and acidic residues" evidence="2">
    <location>
        <begin position="17"/>
        <end position="28"/>
    </location>
</feature>
<evidence type="ECO:0000313" key="3">
    <source>
        <dbReference type="EMBL" id="KAK7256358.1"/>
    </source>
</evidence>
<feature type="compositionally biased region" description="Polar residues" evidence="2">
    <location>
        <begin position="98"/>
        <end position="114"/>
    </location>
</feature>
<protein>
    <recommendedName>
        <fullName evidence="5">Late embryogenesis abundant protein</fullName>
    </recommendedName>
</protein>
<dbReference type="InterPro" id="IPR005513">
    <property type="entry name" value="LEA_1"/>
</dbReference>
<evidence type="ECO:0008006" key="5">
    <source>
        <dbReference type="Google" id="ProtNLM"/>
    </source>
</evidence>
<dbReference type="Proteomes" id="UP001372338">
    <property type="component" value="Unassembled WGS sequence"/>
</dbReference>
<evidence type="ECO:0000256" key="2">
    <source>
        <dbReference type="SAM" id="MobiDB-lite"/>
    </source>
</evidence>
<dbReference type="GO" id="GO:0009793">
    <property type="term" value="P:embryo development ending in seed dormancy"/>
    <property type="evidence" value="ECO:0007669"/>
    <property type="project" value="InterPro"/>
</dbReference>
<evidence type="ECO:0000313" key="4">
    <source>
        <dbReference type="Proteomes" id="UP001372338"/>
    </source>
</evidence>
<gene>
    <name evidence="3" type="ORF">RIF29_29800</name>
</gene>
<dbReference type="AlphaFoldDB" id="A0AAN9HU78"/>
<feature type="region of interest" description="Disordered" evidence="2">
    <location>
        <begin position="1"/>
        <end position="28"/>
    </location>
</feature>
<feature type="region of interest" description="Disordered" evidence="2">
    <location>
        <begin position="66"/>
        <end position="114"/>
    </location>
</feature>